<evidence type="ECO:0000313" key="2">
    <source>
        <dbReference type="Proteomes" id="UP000656804"/>
    </source>
</evidence>
<evidence type="ECO:0000313" key="1">
    <source>
        <dbReference type="EMBL" id="MBF4160206.1"/>
    </source>
</evidence>
<dbReference type="AlphaFoldDB" id="A0A930Y5T0"/>
<reference evidence="1" key="1">
    <citation type="submission" date="2020-11" db="EMBL/GenBank/DDBJ databases">
        <title>Nocardioides sp. CBS4Y-1, whole genome shotgun sequence.</title>
        <authorList>
            <person name="Tuo L."/>
        </authorList>
    </citation>
    <scope>NUCLEOTIDE SEQUENCE</scope>
    <source>
        <strain evidence="1">CBS4Y-1</strain>
    </source>
</reference>
<protein>
    <submittedName>
        <fullName evidence="1">Uncharacterized protein</fullName>
    </submittedName>
</protein>
<keyword evidence="2" id="KW-1185">Reference proteome</keyword>
<proteinExistence type="predicted"/>
<accession>A0A930Y5T0</accession>
<gene>
    <name evidence="1" type="ORF">ISG29_00775</name>
</gene>
<sequence>MLHDVLRAVRVAADQVGGAEEAVAPLRHELGERRVALAAPLAHAAHPPRPAPGCGLS</sequence>
<dbReference type="EMBL" id="JADIVZ010000001">
    <property type="protein sequence ID" value="MBF4160206.1"/>
    <property type="molecule type" value="Genomic_DNA"/>
</dbReference>
<organism evidence="1 2">
    <name type="scientific">Nocardioides acrostichi</name>
    <dbReference type="NCBI Taxonomy" id="2784339"/>
    <lineage>
        <taxon>Bacteria</taxon>
        <taxon>Bacillati</taxon>
        <taxon>Actinomycetota</taxon>
        <taxon>Actinomycetes</taxon>
        <taxon>Propionibacteriales</taxon>
        <taxon>Nocardioidaceae</taxon>
        <taxon>Nocardioides</taxon>
    </lineage>
</organism>
<dbReference type="Proteomes" id="UP000656804">
    <property type="component" value="Unassembled WGS sequence"/>
</dbReference>
<dbReference type="RefSeq" id="WP_194501469.1">
    <property type="nucleotide sequence ID" value="NZ_JADIVZ010000001.1"/>
</dbReference>
<comment type="caution">
    <text evidence="1">The sequence shown here is derived from an EMBL/GenBank/DDBJ whole genome shotgun (WGS) entry which is preliminary data.</text>
</comment>
<name>A0A930Y5T0_9ACTN</name>